<reference evidence="1 2" key="1">
    <citation type="submission" date="2014-04" db="EMBL/GenBank/DDBJ databases">
        <authorList>
            <consortium name="DOE Joint Genome Institute"/>
            <person name="Kuo A."/>
            <person name="Kohler A."/>
            <person name="Nagy L.G."/>
            <person name="Floudas D."/>
            <person name="Copeland A."/>
            <person name="Barry K.W."/>
            <person name="Cichocki N."/>
            <person name="Veneault-Fourrey C."/>
            <person name="LaButti K."/>
            <person name="Lindquist E.A."/>
            <person name="Lipzen A."/>
            <person name="Lundell T."/>
            <person name="Morin E."/>
            <person name="Murat C."/>
            <person name="Sun H."/>
            <person name="Tunlid A."/>
            <person name="Henrissat B."/>
            <person name="Grigoriev I.V."/>
            <person name="Hibbett D.S."/>
            <person name="Martin F."/>
            <person name="Nordberg H.P."/>
            <person name="Cantor M.N."/>
            <person name="Hua S.X."/>
        </authorList>
    </citation>
    <scope>NUCLEOTIDE SEQUENCE [LARGE SCALE GENOMIC DNA]</scope>
    <source>
        <strain evidence="1 2">LaAM-08-1</strain>
    </source>
</reference>
<reference evidence="2" key="2">
    <citation type="submission" date="2015-01" db="EMBL/GenBank/DDBJ databases">
        <title>Evolutionary Origins and Diversification of the Mycorrhizal Mutualists.</title>
        <authorList>
            <consortium name="DOE Joint Genome Institute"/>
            <consortium name="Mycorrhizal Genomics Consortium"/>
            <person name="Kohler A."/>
            <person name="Kuo A."/>
            <person name="Nagy L.G."/>
            <person name="Floudas D."/>
            <person name="Copeland A."/>
            <person name="Barry K.W."/>
            <person name="Cichocki N."/>
            <person name="Veneault-Fourrey C."/>
            <person name="LaButti K."/>
            <person name="Lindquist E.A."/>
            <person name="Lipzen A."/>
            <person name="Lundell T."/>
            <person name="Morin E."/>
            <person name="Murat C."/>
            <person name="Riley R."/>
            <person name="Ohm R."/>
            <person name="Sun H."/>
            <person name="Tunlid A."/>
            <person name="Henrissat B."/>
            <person name="Grigoriev I.V."/>
            <person name="Hibbett D.S."/>
            <person name="Martin F."/>
        </authorList>
    </citation>
    <scope>NUCLEOTIDE SEQUENCE [LARGE SCALE GENOMIC DNA]</scope>
    <source>
        <strain evidence="2">LaAM-08-1</strain>
    </source>
</reference>
<proteinExistence type="predicted"/>
<feature type="non-terminal residue" evidence="1">
    <location>
        <position position="103"/>
    </location>
</feature>
<feature type="non-terminal residue" evidence="1">
    <location>
        <position position="1"/>
    </location>
</feature>
<sequence>AANHDGSVVNQTCCRFRYGGISLPNISIPPALFGDNPSGVTCLGGGAIYKRASFFDDDVRQRHLINVLYGLIVSQTTRPYARCSLEREKQRGERYARLEALQK</sequence>
<dbReference type="EMBL" id="KN838578">
    <property type="protein sequence ID" value="KIK03651.1"/>
    <property type="molecule type" value="Genomic_DNA"/>
</dbReference>
<organism evidence="1 2">
    <name type="scientific">Laccaria amethystina LaAM-08-1</name>
    <dbReference type="NCBI Taxonomy" id="1095629"/>
    <lineage>
        <taxon>Eukaryota</taxon>
        <taxon>Fungi</taxon>
        <taxon>Dikarya</taxon>
        <taxon>Basidiomycota</taxon>
        <taxon>Agaricomycotina</taxon>
        <taxon>Agaricomycetes</taxon>
        <taxon>Agaricomycetidae</taxon>
        <taxon>Agaricales</taxon>
        <taxon>Agaricineae</taxon>
        <taxon>Hydnangiaceae</taxon>
        <taxon>Laccaria</taxon>
    </lineage>
</organism>
<keyword evidence="2" id="KW-1185">Reference proteome</keyword>
<protein>
    <submittedName>
        <fullName evidence="1">Uncharacterized protein</fullName>
    </submittedName>
</protein>
<dbReference type="AlphaFoldDB" id="A0A0C9XFF8"/>
<name>A0A0C9XFF8_9AGAR</name>
<gene>
    <name evidence="1" type="ORF">K443DRAFT_79881</name>
</gene>
<evidence type="ECO:0000313" key="2">
    <source>
        <dbReference type="Proteomes" id="UP000054477"/>
    </source>
</evidence>
<evidence type="ECO:0000313" key="1">
    <source>
        <dbReference type="EMBL" id="KIK03651.1"/>
    </source>
</evidence>
<dbReference type="Proteomes" id="UP000054477">
    <property type="component" value="Unassembled WGS sequence"/>
</dbReference>
<dbReference type="HOGENOM" id="CLU_2270122_0_0_1"/>
<accession>A0A0C9XFF8</accession>
<dbReference type="OrthoDB" id="10326669at2759"/>